<keyword evidence="10" id="KW-1185">Reference proteome</keyword>
<dbReference type="PIRSF" id="PIRSF006091">
    <property type="entry name" value="E_trnsport_RnfG"/>
    <property type="match status" value="1"/>
</dbReference>
<keyword evidence="6" id="KW-1003">Cell membrane</keyword>
<accession>A0A4Z0FCA1</accession>
<evidence type="ECO:0000256" key="4">
    <source>
        <dbReference type="ARBA" id="ARBA00022643"/>
    </source>
</evidence>
<organism evidence="9 10">
    <name type="scientific">Candidatus Macondimonas diazotrophica</name>
    <dbReference type="NCBI Taxonomy" id="2305248"/>
    <lineage>
        <taxon>Bacteria</taxon>
        <taxon>Pseudomonadati</taxon>
        <taxon>Pseudomonadota</taxon>
        <taxon>Gammaproteobacteria</taxon>
        <taxon>Chromatiales</taxon>
        <taxon>Ectothiorhodospiraceae</taxon>
        <taxon>Candidatus Macondimonas</taxon>
    </lineage>
</organism>
<protein>
    <recommendedName>
        <fullName evidence="6">Ion-translocating oxidoreductase complex subunit G</fullName>
        <ecNumber evidence="6">7.-.-.-</ecNumber>
    </recommendedName>
    <alternativeName>
        <fullName evidence="6">Rnf electron transport complex subunit G</fullName>
    </alternativeName>
</protein>
<dbReference type="OrthoDB" id="9784165at2"/>
<dbReference type="GO" id="GO:0005886">
    <property type="term" value="C:plasma membrane"/>
    <property type="evidence" value="ECO:0007669"/>
    <property type="project" value="UniProtKB-SubCell"/>
</dbReference>
<comment type="function">
    <text evidence="6">Part of a membrane-bound complex that couples electron transfer with translocation of ions across the membrane.</text>
</comment>
<keyword evidence="6" id="KW-1278">Translocase</keyword>
<keyword evidence="1 6" id="KW-0813">Transport</keyword>
<comment type="cofactor">
    <cofactor evidence="6">
        <name>FMN</name>
        <dbReference type="ChEBI" id="CHEBI:58210"/>
    </cofactor>
</comment>
<dbReference type="AlphaFoldDB" id="A0A4Z0FCA1"/>
<comment type="subcellular location">
    <subcellularLocation>
        <location evidence="6">Cell inner membrane</location>
        <topology evidence="6">Single-pass membrane protein</topology>
    </subcellularLocation>
</comment>
<dbReference type="GO" id="GO:0022900">
    <property type="term" value="P:electron transport chain"/>
    <property type="evidence" value="ECO:0007669"/>
    <property type="project" value="UniProtKB-UniRule"/>
</dbReference>
<dbReference type="PANTHER" id="PTHR36118:SF1">
    <property type="entry name" value="ION-TRANSLOCATING OXIDOREDUCTASE COMPLEX SUBUNIT G"/>
    <property type="match status" value="1"/>
</dbReference>
<keyword evidence="3 6" id="KW-0285">Flavoprotein</keyword>
<evidence type="ECO:0000256" key="1">
    <source>
        <dbReference type="ARBA" id="ARBA00022448"/>
    </source>
</evidence>
<reference evidence="9 10" key="1">
    <citation type="journal article" date="2019" name="ISME J.">
        <title>Candidatus Macondimonas diazotrophica, a novel gammaproteobacterial genus dominating crude-oil-contaminated coastal sediments.</title>
        <authorList>
            <person name="Karthikeyan S."/>
            <person name="Konstantinidis K."/>
        </authorList>
    </citation>
    <scope>NUCLEOTIDE SEQUENCE [LARGE SCALE GENOMIC DNA]</scope>
    <source>
        <strain evidence="9 10">KTK01</strain>
    </source>
</reference>
<evidence type="ECO:0000313" key="9">
    <source>
        <dbReference type="EMBL" id="TFZ83567.1"/>
    </source>
</evidence>
<keyword evidence="6 7" id="KW-1133">Transmembrane helix</keyword>
<name>A0A4Z0FCA1_9GAMM</name>
<dbReference type="Pfam" id="PF04205">
    <property type="entry name" value="FMN_bind"/>
    <property type="match status" value="1"/>
</dbReference>
<evidence type="ECO:0000256" key="5">
    <source>
        <dbReference type="ARBA" id="ARBA00022982"/>
    </source>
</evidence>
<feature type="domain" description="FMN-binding" evidence="8">
    <location>
        <begin position="109"/>
        <end position="201"/>
    </location>
</feature>
<dbReference type="GO" id="GO:0009055">
    <property type="term" value="F:electron transfer activity"/>
    <property type="evidence" value="ECO:0007669"/>
    <property type="project" value="InterPro"/>
</dbReference>
<evidence type="ECO:0000256" key="3">
    <source>
        <dbReference type="ARBA" id="ARBA00022630"/>
    </source>
</evidence>
<keyword evidence="6 7" id="KW-0472">Membrane</keyword>
<evidence type="ECO:0000256" key="2">
    <source>
        <dbReference type="ARBA" id="ARBA00022553"/>
    </source>
</evidence>
<dbReference type="SMART" id="SM00900">
    <property type="entry name" value="FMN_bind"/>
    <property type="match status" value="1"/>
</dbReference>
<evidence type="ECO:0000256" key="7">
    <source>
        <dbReference type="SAM" id="Phobius"/>
    </source>
</evidence>
<comment type="caution">
    <text evidence="9">The sequence shown here is derived from an EMBL/GenBank/DDBJ whole genome shotgun (WGS) entry which is preliminary data.</text>
</comment>
<gene>
    <name evidence="6" type="primary">rnfG</name>
    <name evidence="9" type="ORF">E4680_03455</name>
</gene>
<evidence type="ECO:0000256" key="6">
    <source>
        <dbReference type="HAMAP-Rule" id="MF_00479"/>
    </source>
</evidence>
<comment type="subunit">
    <text evidence="6">The complex is composed of six subunits: RnfA, RnfB, RnfC, RnfD, RnfE and RnfG.</text>
</comment>
<evidence type="ECO:0000313" key="10">
    <source>
        <dbReference type="Proteomes" id="UP000297890"/>
    </source>
</evidence>
<keyword evidence="6 7" id="KW-0812">Transmembrane</keyword>
<dbReference type="InterPro" id="IPR010209">
    <property type="entry name" value="Ion_transpt_RnfG/RsxG"/>
</dbReference>
<dbReference type="EC" id="7.-.-.-" evidence="6"/>
<keyword evidence="4 6" id="KW-0288">FMN</keyword>
<evidence type="ECO:0000259" key="8">
    <source>
        <dbReference type="SMART" id="SM00900"/>
    </source>
</evidence>
<feature type="transmembrane region" description="Helical" evidence="7">
    <location>
        <begin position="17"/>
        <end position="38"/>
    </location>
</feature>
<proteinExistence type="inferred from homology"/>
<dbReference type="RefSeq" id="WP_135280984.1">
    <property type="nucleotide sequence ID" value="NZ_SRIO01000003.1"/>
</dbReference>
<dbReference type="Proteomes" id="UP000297890">
    <property type="component" value="Unassembled WGS sequence"/>
</dbReference>
<keyword evidence="5 6" id="KW-0249">Electron transport</keyword>
<dbReference type="EMBL" id="SRIO01000003">
    <property type="protein sequence ID" value="TFZ83567.1"/>
    <property type="molecule type" value="Genomic_DNA"/>
</dbReference>
<keyword evidence="2 6" id="KW-0597">Phosphoprotein</keyword>
<dbReference type="InterPro" id="IPR007329">
    <property type="entry name" value="FMN-bd"/>
</dbReference>
<keyword evidence="6" id="KW-0997">Cell inner membrane</keyword>
<dbReference type="NCBIfam" id="TIGR01947">
    <property type="entry name" value="rnfG"/>
    <property type="match status" value="1"/>
</dbReference>
<sequence>MARPATTESARWSLLRAGLSVGGCALGVLGLVLATMYWTEPRMSKNREWDRLAQVREIAGSRIAQPDALRSLRLPPAGELHQNSPFNAYQVVVDDRVETVIVPAVAPDGYSGRIELLVGIDVLGAIVAVRVTRHHETPGLGDRIDRARSAWITQFDGHSLGSPPEGRWNVRKDGGDFDQITGATLTPRAVIHAVAGALKYFERHRVLLLTPAPQDAVK</sequence>
<comment type="similarity">
    <text evidence="6">Belongs to the RnfG family.</text>
</comment>
<dbReference type="HAMAP" id="MF_00479">
    <property type="entry name" value="RsxG_RnfG"/>
    <property type="match status" value="1"/>
</dbReference>
<dbReference type="PANTHER" id="PTHR36118">
    <property type="entry name" value="ION-TRANSLOCATING OXIDOREDUCTASE COMPLEX SUBUNIT G"/>
    <property type="match status" value="1"/>
</dbReference>
<feature type="modified residue" description="FMN phosphoryl threonine" evidence="6">
    <location>
        <position position="184"/>
    </location>
</feature>
<dbReference type="GO" id="GO:0010181">
    <property type="term" value="F:FMN binding"/>
    <property type="evidence" value="ECO:0007669"/>
    <property type="project" value="InterPro"/>
</dbReference>